<evidence type="ECO:0000256" key="1">
    <source>
        <dbReference type="ARBA" id="ARBA00001968"/>
    </source>
</evidence>
<comment type="catalytic activity">
    <reaction evidence="4">
        <text>UTP + H2O = UMP + diphosphate + H(+)</text>
        <dbReference type="Rhea" id="RHEA:29395"/>
        <dbReference type="ChEBI" id="CHEBI:15377"/>
        <dbReference type="ChEBI" id="CHEBI:15378"/>
        <dbReference type="ChEBI" id="CHEBI:33019"/>
        <dbReference type="ChEBI" id="CHEBI:46398"/>
        <dbReference type="ChEBI" id="CHEBI:57865"/>
        <dbReference type="EC" id="3.6.1.9"/>
    </reaction>
</comment>
<accession>A0ABW1SES3</accession>
<evidence type="ECO:0000256" key="2">
    <source>
        <dbReference type="ARBA" id="ARBA00022801"/>
    </source>
</evidence>
<comment type="cofactor">
    <cofactor evidence="1 4">
        <name>a divalent metal cation</name>
        <dbReference type="ChEBI" id="CHEBI:60240"/>
    </cofactor>
</comment>
<dbReference type="PIRSF" id="PIRSF006305">
    <property type="entry name" value="Maf"/>
    <property type="match status" value="1"/>
</dbReference>
<dbReference type="HAMAP" id="MF_00528">
    <property type="entry name" value="Maf"/>
    <property type="match status" value="1"/>
</dbReference>
<dbReference type="CDD" id="cd00555">
    <property type="entry name" value="Maf"/>
    <property type="match status" value="1"/>
</dbReference>
<dbReference type="PANTHER" id="PTHR43213">
    <property type="entry name" value="BIFUNCTIONAL DTTP/UTP PYROPHOSPHATASE/METHYLTRANSFERASE PROTEIN-RELATED"/>
    <property type="match status" value="1"/>
</dbReference>
<comment type="similarity">
    <text evidence="4">Belongs to the Maf family. YhdE subfamily.</text>
</comment>
<protein>
    <recommendedName>
        <fullName evidence="4">dTTP/UTP pyrophosphatase</fullName>
        <shortName evidence="4">dTTPase/UTPase</shortName>
        <ecNumber evidence="4">3.6.1.9</ecNumber>
    </recommendedName>
    <alternativeName>
        <fullName evidence="4">Nucleoside triphosphate pyrophosphatase</fullName>
    </alternativeName>
    <alternativeName>
        <fullName evidence="4">Nucleotide pyrophosphatase</fullName>
        <shortName evidence="4">Nucleotide PPase</shortName>
    </alternativeName>
</protein>
<feature type="site" description="Important for substrate specificity" evidence="4">
    <location>
        <position position="77"/>
    </location>
</feature>
<evidence type="ECO:0000256" key="3">
    <source>
        <dbReference type="ARBA" id="ARBA00023080"/>
    </source>
</evidence>
<dbReference type="Pfam" id="PF02545">
    <property type="entry name" value="Maf"/>
    <property type="match status" value="1"/>
</dbReference>
<dbReference type="Proteomes" id="UP001596303">
    <property type="component" value="Unassembled WGS sequence"/>
</dbReference>
<keyword evidence="2 4" id="KW-0378">Hydrolase</keyword>
<feature type="site" description="Important for substrate specificity" evidence="4">
    <location>
        <position position="18"/>
    </location>
</feature>
<dbReference type="EC" id="3.6.1.9" evidence="4"/>
<evidence type="ECO:0000256" key="4">
    <source>
        <dbReference type="HAMAP-Rule" id="MF_00528"/>
    </source>
</evidence>
<gene>
    <name evidence="5" type="ORF">ACFQDM_18965</name>
</gene>
<evidence type="ECO:0000313" key="5">
    <source>
        <dbReference type="EMBL" id="MFC6200161.1"/>
    </source>
</evidence>
<comment type="catalytic activity">
    <reaction evidence="4">
        <text>dTTP + H2O = dTMP + diphosphate + H(+)</text>
        <dbReference type="Rhea" id="RHEA:28534"/>
        <dbReference type="ChEBI" id="CHEBI:15377"/>
        <dbReference type="ChEBI" id="CHEBI:15378"/>
        <dbReference type="ChEBI" id="CHEBI:33019"/>
        <dbReference type="ChEBI" id="CHEBI:37568"/>
        <dbReference type="ChEBI" id="CHEBI:63528"/>
        <dbReference type="EC" id="3.6.1.9"/>
    </reaction>
</comment>
<sequence length="202" mass="21960">MAGLVDRPRLILASASPRRRDLLGQMGIVPDEIYPADLDETPRMSELPRPYALRLAFEKAQAIFPKYPDAVVLAADTVVACGRRILPKTETREEAQDCLELLSGRAHRVMTAIAVLSAKRDAQVRVVTTRVKLKRLTDQEIHQYLESGEWHGKAGGYGIQGAAGSLVASLSGSYTGVVGLPVFETRNLLQAAGYSVPLCSEC</sequence>
<organism evidence="5 6">
    <name type="scientific">Ponticaulis profundi</name>
    <dbReference type="NCBI Taxonomy" id="2665222"/>
    <lineage>
        <taxon>Bacteria</taxon>
        <taxon>Pseudomonadati</taxon>
        <taxon>Pseudomonadota</taxon>
        <taxon>Alphaproteobacteria</taxon>
        <taxon>Hyphomonadales</taxon>
        <taxon>Hyphomonadaceae</taxon>
        <taxon>Ponticaulis</taxon>
    </lineage>
</organism>
<dbReference type="SUPFAM" id="SSF52972">
    <property type="entry name" value="ITPase-like"/>
    <property type="match status" value="1"/>
</dbReference>
<dbReference type="Gene3D" id="3.90.950.10">
    <property type="match status" value="1"/>
</dbReference>
<dbReference type="GO" id="GO:0016787">
    <property type="term" value="F:hydrolase activity"/>
    <property type="evidence" value="ECO:0007669"/>
    <property type="project" value="UniProtKB-KW"/>
</dbReference>
<keyword evidence="4" id="KW-0963">Cytoplasm</keyword>
<dbReference type="InterPro" id="IPR003697">
    <property type="entry name" value="Maf-like"/>
</dbReference>
<name>A0ABW1SES3_9PROT</name>
<feature type="active site" description="Proton acceptor" evidence="4">
    <location>
        <position position="76"/>
    </location>
</feature>
<keyword evidence="3 4" id="KW-0546">Nucleotide metabolism</keyword>
<keyword evidence="6" id="KW-1185">Reference proteome</keyword>
<comment type="subcellular location">
    <subcellularLocation>
        <location evidence="4">Cytoplasm</location>
    </subcellularLocation>
</comment>
<evidence type="ECO:0000313" key="6">
    <source>
        <dbReference type="Proteomes" id="UP001596303"/>
    </source>
</evidence>
<reference evidence="6" key="1">
    <citation type="journal article" date="2019" name="Int. J. Syst. Evol. Microbiol.">
        <title>The Global Catalogue of Microorganisms (GCM) 10K type strain sequencing project: providing services to taxonomists for standard genome sequencing and annotation.</title>
        <authorList>
            <consortium name="The Broad Institute Genomics Platform"/>
            <consortium name="The Broad Institute Genome Sequencing Center for Infectious Disease"/>
            <person name="Wu L."/>
            <person name="Ma J."/>
        </authorList>
    </citation>
    <scope>NUCLEOTIDE SEQUENCE [LARGE SCALE GENOMIC DNA]</scope>
    <source>
        <strain evidence="6">CGMCC-1.15741</strain>
    </source>
</reference>
<dbReference type="InterPro" id="IPR029001">
    <property type="entry name" value="ITPase-like_fam"/>
</dbReference>
<comment type="caution">
    <text evidence="5">The sequence shown here is derived from an EMBL/GenBank/DDBJ whole genome shotgun (WGS) entry which is preliminary data.</text>
</comment>
<dbReference type="EMBL" id="JBHSSW010000066">
    <property type="protein sequence ID" value="MFC6200161.1"/>
    <property type="molecule type" value="Genomic_DNA"/>
</dbReference>
<dbReference type="NCBIfam" id="TIGR00172">
    <property type="entry name" value="maf"/>
    <property type="match status" value="1"/>
</dbReference>
<comment type="caution">
    <text evidence="4">Lacks conserved residue(s) required for the propagation of feature annotation.</text>
</comment>
<comment type="function">
    <text evidence="4">Nucleoside triphosphate pyrophosphatase that hydrolyzes dTTP and UTP. May have a dual role in cell division arrest and in preventing the incorporation of modified nucleotides into cellular nucleic acids.</text>
</comment>
<dbReference type="RefSeq" id="WP_377382189.1">
    <property type="nucleotide sequence ID" value="NZ_JBHSSW010000066.1"/>
</dbReference>
<proteinExistence type="inferred from homology"/>
<dbReference type="PANTHER" id="PTHR43213:SF5">
    <property type="entry name" value="BIFUNCTIONAL DTTP_UTP PYROPHOSPHATASE_METHYLTRANSFERASE PROTEIN-RELATED"/>
    <property type="match status" value="1"/>
</dbReference>
<feature type="site" description="Important for substrate specificity" evidence="4">
    <location>
        <position position="160"/>
    </location>
</feature>